<dbReference type="RefSeq" id="XP_029230535.1">
    <property type="nucleotide sequence ID" value="XM_029369295.1"/>
</dbReference>
<name>A0A422Q3Z5_9TRYP</name>
<dbReference type="OrthoDB" id="238872at2759"/>
<keyword evidence="3" id="KW-1185">Reference proteome</keyword>
<dbReference type="AlphaFoldDB" id="A0A422Q3Z5"/>
<accession>A0A422Q3Z5</accession>
<reference evidence="2 3" key="1">
    <citation type="journal article" date="2018" name="BMC Genomics">
        <title>Genomic comparison of Trypanosoma conorhini and Trypanosoma rangeli to Trypanosoma cruzi strains of high and low virulence.</title>
        <authorList>
            <person name="Bradwell K.R."/>
            <person name="Koparde V.N."/>
            <person name="Matveyev A.V."/>
            <person name="Serrano M.G."/>
            <person name="Alves J.M."/>
            <person name="Parikh H."/>
            <person name="Huang B."/>
            <person name="Lee V."/>
            <person name="Espinosa-Alvarez O."/>
            <person name="Ortiz P.A."/>
            <person name="Costa-Martins A.G."/>
            <person name="Teixeira M.M."/>
            <person name="Buck G.A."/>
        </authorList>
    </citation>
    <scope>NUCLEOTIDE SEQUENCE [LARGE SCALE GENOMIC DNA]</scope>
    <source>
        <strain evidence="2 3">025E</strain>
    </source>
</reference>
<dbReference type="EMBL" id="MKKU01000095">
    <property type="protein sequence ID" value="RNF24688.1"/>
    <property type="molecule type" value="Genomic_DNA"/>
</dbReference>
<gene>
    <name evidence="2" type="ORF">Tco025E_02368</name>
</gene>
<evidence type="ECO:0000313" key="3">
    <source>
        <dbReference type="Proteomes" id="UP000284403"/>
    </source>
</evidence>
<evidence type="ECO:0000256" key="1">
    <source>
        <dbReference type="SAM" id="MobiDB-lite"/>
    </source>
</evidence>
<comment type="caution">
    <text evidence="2">The sequence shown here is derived from an EMBL/GenBank/DDBJ whole genome shotgun (WGS) entry which is preliminary data.</text>
</comment>
<dbReference type="GeneID" id="40315979"/>
<feature type="region of interest" description="Disordered" evidence="1">
    <location>
        <begin position="110"/>
        <end position="151"/>
    </location>
</feature>
<evidence type="ECO:0000313" key="2">
    <source>
        <dbReference type="EMBL" id="RNF24688.1"/>
    </source>
</evidence>
<proteinExistence type="predicted"/>
<sequence length="450" mass="49014">MSSRGNISKDASPYVCLSAHCDLLHFVGPVPHPYGGPTPQTIAERAAQYARFSCDSCETAPTVTVQCEHPLFPPLPVTRTVDGAASFPLNGIELARWAYRESFDTAAAQPQLDPGEKKHGGSLPPSQGDSGRIMRGPMLSQPPPAAPPEEAASAAVSGNILYTVNFHALRRTLLQALFILRLPKRSPAASFTLYMHDPSPSGITSFFVLPRCAEQVTVLAHPARVSLSVARSTDGDTLHCSCQCHPGKDAAEKTGLYSPLVWELNEWGKGKYDSPEPVELDHFLTATMIPALFALPEHLSRLTESEAAQLSQAVGWTQRRSFHLLALIAHCVWCEKVVLYIMSRSSESTASCGRWKSRLMSRDSASLDSTDKWESTLLLYPTAFHDGRLHSHGTGRRLEVADSSASSCAALLRVRLRGCDEQINWEWGGEAPHASSGSLSDLAELHARKR</sequence>
<organism evidence="2 3">
    <name type="scientific">Trypanosoma conorhini</name>
    <dbReference type="NCBI Taxonomy" id="83891"/>
    <lineage>
        <taxon>Eukaryota</taxon>
        <taxon>Discoba</taxon>
        <taxon>Euglenozoa</taxon>
        <taxon>Kinetoplastea</taxon>
        <taxon>Metakinetoplastina</taxon>
        <taxon>Trypanosomatida</taxon>
        <taxon>Trypanosomatidae</taxon>
        <taxon>Trypanosoma</taxon>
    </lineage>
</organism>
<protein>
    <submittedName>
        <fullName evidence="2">Uncharacterized protein</fullName>
    </submittedName>
</protein>
<dbReference type="Proteomes" id="UP000284403">
    <property type="component" value="Unassembled WGS sequence"/>
</dbReference>